<dbReference type="EMBL" id="UINC01063118">
    <property type="protein sequence ID" value="SVB90407.1"/>
    <property type="molecule type" value="Genomic_DNA"/>
</dbReference>
<gene>
    <name evidence="1" type="ORF">METZ01_LOCUS243261</name>
</gene>
<sequence>MGAIKNKNEVEIIISEGYMGNSKLKPIGFSTSNKFNRKIGKQY</sequence>
<organism evidence="1">
    <name type="scientific">marine metagenome</name>
    <dbReference type="NCBI Taxonomy" id="408172"/>
    <lineage>
        <taxon>unclassified sequences</taxon>
        <taxon>metagenomes</taxon>
        <taxon>ecological metagenomes</taxon>
    </lineage>
</organism>
<accession>A0A382HU27</accession>
<evidence type="ECO:0000313" key="1">
    <source>
        <dbReference type="EMBL" id="SVB90407.1"/>
    </source>
</evidence>
<dbReference type="AlphaFoldDB" id="A0A382HU27"/>
<reference evidence="1" key="1">
    <citation type="submission" date="2018-05" db="EMBL/GenBank/DDBJ databases">
        <authorList>
            <person name="Lanie J.A."/>
            <person name="Ng W.-L."/>
            <person name="Kazmierczak K.M."/>
            <person name="Andrzejewski T.M."/>
            <person name="Davidsen T.M."/>
            <person name="Wayne K.J."/>
            <person name="Tettelin H."/>
            <person name="Glass J.I."/>
            <person name="Rusch D."/>
            <person name="Podicherti R."/>
            <person name="Tsui H.-C.T."/>
            <person name="Winkler M.E."/>
        </authorList>
    </citation>
    <scope>NUCLEOTIDE SEQUENCE</scope>
</reference>
<proteinExistence type="predicted"/>
<name>A0A382HU27_9ZZZZ</name>
<protein>
    <submittedName>
        <fullName evidence="1">Uncharacterized protein</fullName>
    </submittedName>
</protein>